<feature type="domain" description="DUF7872" evidence="2">
    <location>
        <begin position="187"/>
        <end position="413"/>
    </location>
</feature>
<organism evidence="3 4">
    <name type="scientific">Austropuccinia psidii MF-1</name>
    <dbReference type="NCBI Taxonomy" id="1389203"/>
    <lineage>
        <taxon>Eukaryota</taxon>
        <taxon>Fungi</taxon>
        <taxon>Dikarya</taxon>
        <taxon>Basidiomycota</taxon>
        <taxon>Pucciniomycotina</taxon>
        <taxon>Pucciniomycetes</taxon>
        <taxon>Pucciniales</taxon>
        <taxon>Sphaerophragmiaceae</taxon>
        <taxon>Austropuccinia</taxon>
    </lineage>
</organism>
<dbReference type="PANTHER" id="PTHR33339">
    <property type="entry name" value="LYSM DOMAIN-CONTAINING PROTEIN"/>
    <property type="match status" value="1"/>
</dbReference>
<evidence type="ECO:0000313" key="3">
    <source>
        <dbReference type="EMBL" id="MBW0488605.1"/>
    </source>
</evidence>
<gene>
    <name evidence="3" type="ORF">O181_028320</name>
</gene>
<feature type="transmembrane region" description="Helical" evidence="1">
    <location>
        <begin position="16"/>
        <end position="39"/>
    </location>
</feature>
<dbReference type="Proteomes" id="UP000765509">
    <property type="component" value="Unassembled WGS sequence"/>
</dbReference>
<dbReference type="AlphaFoldDB" id="A0A9Q3H429"/>
<dbReference type="InterPro" id="IPR057194">
    <property type="entry name" value="DUF7872"/>
</dbReference>
<keyword evidence="1" id="KW-0472">Membrane</keyword>
<evidence type="ECO:0000256" key="1">
    <source>
        <dbReference type="SAM" id="Phobius"/>
    </source>
</evidence>
<dbReference type="PANTHER" id="PTHR33339:SF1">
    <property type="entry name" value="LYSM DOMAIN-CONTAINING PROTEIN"/>
    <property type="match status" value="1"/>
</dbReference>
<dbReference type="Pfam" id="PF25278">
    <property type="entry name" value="DUF7872"/>
    <property type="match status" value="1"/>
</dbReference>
<evidence type="ECO:0000313" key="4">
    <source>
        <dbReference type="Proteomes" id="UP000765509"/>
    </source>
</evidence>
<dbReference type="OrthoDB" id="2496140at2759"/>
<proteinExistence type="predicted"/>
<name>A0A9Q3H429_9BASI</name>
<comment type="caution">
    <text evidence="3">The sequence shown here is derived from an EMBL/GenBank/DDBJ whole genome shotgun (WGS) entry which is preliminary data.</text>
</comment>
<reference evidence="3" key="1">
    <citation type="submission" date="2021-03" db="EMBL/GenBank/DDBJ databases">
        <title>Draft genome sequence of rust myrtle Austropuccinia psidii MF-1, a brazilian biotype.</title>
        <authorList>
            <person name="Quecine M.C."/>
            <person name="Pachon D.M.R."/>
            <person name="Bonatelli M.L."/>
            <person name="Correr F.H."/>
            <person name="Franceschini L.M."/>
            <person name="Leite T.F."/>
            <person name="Margarido G.R.A."/>
            <person name="Almeida C.A."/>
            <person name="Ferrarezi J.A."/>
            <person name="Labate C.A."/>
        </authorList>
    </citation>
    <scope>NUCLEOTIDE SEQUENCE</scope>
    <source>
        <strain evidence="3">MF-1</strain>
    </source>
</reference>
<protein>
    <recommendedName>
        <fullName evidence="2">DUF7872 domain-containing protein</fullName>
    </recommendedName>
</protein>
<dbReference type="EMBL" id="AVOT02009685">
    <property type="protein sequence ID" value="MBW0488605.1"/>
    <property type="molecule type" value="Genomic_DNA"/>
</dbReference>
<keyword evidence="1" id="KW-0812">Transmembrane</keyword>
<evidence type="ECO:0000259" key="2">
    <source>
        <dbReference type="Pfam" id="PF25278"/>
    </source>
</evidence>
<keyword evidence="1" id="KW-1133">Transmembrane helix</keyword>
<keyword evidence="4" id="KW-1185">Reference proteome</keyword>
<sequence length="413" mass="45190">MVNDFLVSDDLKEHQVHALATLLVTVVGIGVIGLGAGLLGPALFPGLGVATTAEVTEGAGAEVLSGVKPPLSPTLRKRHLASPVEKLPDKNTIFQSDATLRSQLMRLSTAKRGESETEKLGETLEQLQKVQNFILDDSAWAAFLRHVLAGDEKSVNQIKERIFRDQHAFDGEGSGLQKRSTAHSVRRDRFYTWTIINSYLSSFSDHVKAFFAVTTKVAARAPISSQKGMQGMIDWGISLPPNAQFPLWQDISREDIRLRTLASVLRSMVSYSFHSDPINIFVTIGSDKCNGKGANGARGGKDRLSYCSPDGLMMNLIRASGKKSVNKIVNAHLITEKYGYTVEFLAKSAWSCRQEYGLKIEGKQIPNGLKAEIKVGCAFELPVCDTRVPEVANLRRHGKTVVTACRRGLALDI</sequence>
<accession>A0A9Q3H429</accession>